<organism evidence="2 3">
    <name type="scientific">Sphingomonas sanxanigenens DSM 19645 = NX02</name>
    <dbReference type="NCBI Taxonomy" id="1123269"/>
    <lineage>
        <taxon>Bacteria</taxon>
        <taxon>Pseudomonadati</taxon>
        <taxon>Pseudomonadota</taxon>
        <taxon>Alphaproteobacteria</taxon>
        <taxon>Sphingomonadales</taxon>
        <taxon>Sphingomonadaceae</taxon>
        <taxon>Sphingomonas</taxon>
    </lineage>
</organism>
<evidence type="ECO:0000256" key="1">
    <source>
        <dbReference type="SAM" id="MobiDB-lite"/>
    </source>
</evidence>
<dbReference type="HOGENOM" id="CLU_2737983_0_0_5"/>
<feature type="compositionally biased region" description="Basic and acidic residues" evidence="1">
    <location>
        <begin position="43"/>
        <end position="71"/>
    </location>
</feature>
<evidence type="ECO:0000313" key="2">
    <source>
        <dbReference type="EMBL" id="AHE56376.1"/>
    </source>
</evidence>
<protein>
    <submittedName>
        <fullName evidence="2">Uncharacterized protein</fullName>
    </submittedName>
</protein>
<name>W0AGX7_9SPHN</name>
<dbReference type="EMBL" id="CP006644">
    <property type="protein sequence ID" value="AHE56376.1"/>
    <property type="molecule type" value="Genomic_DNA"/>
</dbReference>
<dbReference type="Proteomes" id="UP000018851">
    <property type="component" value="Chromosome"/>
</dbReference>
<feature type="region of interest" description="Disordered" evidence="1">
    <location>
        <begin position="1"/>
        <end position="71"/>
    </location>
</feature>
<keyword evidence="3" id="KW-1185">Reference proteome</keyword>
<gene>
    <name evidence="2" type="ORF">NX02_23825</name>
</gene>
<dbReference type="KEGG" id="ssan:NX02_23825"/>
<accession>W0AGX7</accession>
<sequence length="71" mass="7377">MAAATKRAWNSAVVGSARQSRRGAGSAGQSFPNSPAAGGGRRTGTEFRTDLSAGRDSRPFSHSDILRSDDP</sequence>
<reference evidence="2 3" key="1">
    <citation type="submission" date="2013-07" db="EMBL/GenBank/DDBJ databases">
        <title>Completed genome of Sphingomonas sanxanigenens NX02.</title>
        <authorList>
            <person name="Ma T."/>
            <person name="Huang H."/>
            <person name="Wu M."/>
            <person name="Li X."/>
            <person name="Li G."/>
        </authorList>
    </citation>
    <scope>NUCLEOTIDE SEQUENCE [LARGE SCALE GENOMIC DNA]</scope>
    <source>
        <strain evidence="2 3">NX02</strain>
    </source>
</reference>
<dbReference type="AlphaFoldDB" id="W0AGX7"/>
<dbReference type="STRING" id="1123269.NX02_23825"/>
<evidence type="ECO:0000313" key="3">
    <source>
        <dbReference type="Proteomes" id="UP000018851"/>
    </source>
</evidence>
<proteinExistence type="predicted"/>